<evidence type="ECO:0000256" key="2">
    <source>
        <dbReference type="ARBA" id="ARBA00022563"/>
    </source>
</evidence>
<evidence type="ECO:0000313" key="10">
    <source>
        <dbReference type="Proteomes" id="UP000265562"/>
    </source>
</evidence>
<dbReference type="RefSeq" id="WP_111525651.1">
    <property type="nucleotide sequence ID" value="NZ_CP032364.1"/>
</dbReference>
<keyword evidence="10" id="KW-1185">Reference proteome</keyword>
<dbReference type="Gene3D" id="3.30.1510.10">
    <property type="entry name" value="Domain 2, N(10)-formyltetrahydrofolate synthetase"/>
    <property type="match status" value="1"/>
</dbReference>
<dbReference type="InterPro" id="IPR020628">
    <property type="entry name" value="Formate_THF_ligase_CS"/>
</dbReference>
<name>A0A385PY93_9FIRM</name>
<dbReference type="GO" id="GO:0005524">
    <property type="term" value="F:ATP binding"/>
    <property type="evidence" value="ECO:0007669"/>
    <property type="project" value="UniProtKB-UniRule"/>
</dbReference>
<evidence type="ECO:0000313" key="9">
    <source>
        <dbReference type="EMBL" id="AYA99128.1"/>
    </source>
</evidence>
<evidence type="ECO:0000256" key="3">
    <source>
        <dbReference type="ARBA" id="ARBA00022598"/>
    </source>
</evidence>
<accession>A0A385PY93</accession>
<dbReference type="InterPro" id="IPR000559">
    <property type="entry name" value="Formate_THF_ligase"/>
</dbReference>
<dbReference type="EMBL" id="CP032364">
    <property type="protein sequence ID" value="AYA99128.1"/>
    <property type="molecule type" value="Genomic_DNA"/>
</dbReference>
<dbReference type="FunFam" id="3.10.410.10:FF:000001">
    <property type="entry name" value="Putative formate--tetrahydrofolate ligase"/>
    <property type="match status" value="1"/>
</dbReference>
<dbReference type="FunFam" id="3.30.1510.10:FF:000001">
    <property type="entry name" value="Formate--tetrahydrofolate ligase"/>
    <property type="match status" value="1"/>
</dbReference>
<evidence type="ECO:0000256" key="7">
    <source>
        <dbReference type="ARBA" id="ARBA00061363"/>
    </source>
</evidence>
<comment type="pathway">
    <text evidence="1 8">One-carbon metabolism; tetrahydrofolate interconversion.</text>
</comment>
<dbReference type="CDD" id="cd00477">
    <property type="entry name" value="FTHFS"/>
    <property type="match status" value="1"/>
</dbReference>
<evidence type="ECO:0000256" key="8">
    <source>
        <dbReference type="HAMAP-Rule" id="MF_01543"/>
    </source>
</evidence>
<dbReference type="Gene3D" id="3.10.410.10">
    <property type="entry name" value="Formyltetrahydrofolate synthetase, domain 3"/>
    <property type="match status" value="1"/>
</dbReference>
<dbReference type="Gene3D" id="3.40.50.300">
    <property type="entry name" value="P-loop containing nucleotide triphosphate hydrolases"/>
    <property type="match status" value="1"/>
</dbReference>
<dbReference type="GO" id="GO:0004329">
    <property type="term" value="F:formate-tetrahydrofolate ligase activity"/>
    <property type="evidence" value="ECO:0007669"/>
    <property type="project" value="UniProtKB-UniRule"/>
</dbReference>
<evidence type="ECO:0000256" key="6">
    <source>
        <dbReference type="ARBA" id="ARBA00049033"/>
    </source>
</evidence>
<keyword evidence="4 8" id="KW-0547">Nucleotide-binding</keyword>
<dbReference type="UniPathway" id="UPA00193"/>
<keyword evidence="5 8" id="KW-0067">ATP-binding</keyword>
<dbReference type="SUPFAM" id="SSF52540">
    <property type="entry name" value="P-loop containing nucleoside triphosphate hydrolases"/>
    <property type="match status" value="1"/>
</dbReference>
<dbReference type="PROSITE" id="PS00722">
    <property type="entry name" value="FTHFS_2"/>
    <property type="match status" value="1"/>
</dbReference>
<dbReference type="OrthoDB" id="9761733at2"/>
<comment type="catalytic activity">
    <reaction evidence="6 8">
        <text>(6S)-5,6,7,8-tetrahydrofolate + formate + ATP = (6R)-10-formyltetrahydrofolate + ADP + phosphate</text>
        <dbReference type="Rhea" id="RHEA:20221"/>
        <dbReference type="ChEBI" id="CHEBI:15740"/>
        <dbReference type="ChEBI" id="CHEBI:30616"/>
        <dbReference type="ChEBI" id="CHEBI:43474"/>
        <dbReference type="ChEBI" id="CHEBI:57453"/>
        <dbReference type="ChEBI" id="CHEBI:195366"/>
        <dbReference type="ChEBI" id="CHEBI:456216"/>
        <dbReference type="EC" id="6.3.4.3"/>
    </reaction>
</comment>
<evidence type="ECO:0000256" key="4">
    <source>
        <dbReference type="ARBA" id="ARBA00022741"/>
    </source>
</evidence>
<dbReference type="InterPro" id="IPR027417">
    <property type="entry name" value="P-loop_NTPase"/>
</dbReference>
<dbReference type="Pfam" id="PF01268">
    <property type="entry name" value="FTHFS"/>
    <property type="match status" value="1"/>
</dbReference>
<keyword evidence="2 8" id="KW-0554">One-carbon metabolism</keyword>
<dbReference type="GO" id="GO:0035999">
    <property type="term" value="P:tetrahydrofolate interconversion"/>
    <property type="evidence" value="ECO:0007669"/>
    <property type="project" value="UniProtKB-UniRule"/>
</dbReference>
<reference evidence="9 10" key="1">
    <citation type="submission" date="2018-09" db="EMBL/GenBank/DDBJ databases">
        <title>Genome sequencing of Lachnoanaerobaculum umeaense DSM 23576.</title>
        <authorList>
            <person name="Kook J.-K."/>
            <person name="Park S.-N."/>
            <person name="Lim Y.K."/>
        </authorList>
    </citation>
    <scope>NUCLEOTIDE SEQUENCE [LARGE SCALE GENOMIC DNA]</scope>
    <source>
        <strain evidence="10">DSM 23576 \ CCUG 58757</strain>
    </source>
</reference>
<dbReference type="PROSITE" id="PS00721">
    <property type="entry name" value="FTHFS_1"/>
    <property type="match status" value="1"/>
</dbReference>
<dbReference type="KEGG" id="lua:D4A81_03790"/>
<comment type="similarity">
    <text evidence="7 8">Belongs to the formate--tetrahydrofolate ligase family.</text>
</comment>
<sequence length="556" mass="59981">MLTDIEIARSIKMKNIADVAGEYGISADDLEMYGKYKAKLSEEYLKAHENGKKGKLVLVTAINPTPAGEGKTTTLVGLGQAFKEMGKNAVIALREPSLGPCFGVKGGAAGGGYAQVVPMDELNLHFTGDFHAITSANNLLAAMLDNHIQHGNLLGIDTSAIIHKRCIDMNDRVLRNIVVGLGNKTDGVVREDHFVISVASEIMAILCLSKDMDDLKERLSNIIVAYNFKGDPVFARDLRAVGAMAALLKDAIKPNIVQTLNHSLALVHGGPFANIAHGCNSIRATKIAMGMADIALTEAGFGADLGAEKFFDIKCRQAGFAPDCVVIVATVRAIKYNGGVAKEDLSNENLEALKKGIVNLEKHIENIKLFGVPVVVTLNNFISDTKAEIEFIREFCESRNCEFAISKVWEEGGKGGIELAQKVLYTLENKESKFIPLYPDDMGLEDKLYTIATKIYGAKNVTYSPAAKKALDRAKALGFDKFPVCVAKNQYSLSDDPKKLGRPQDFDINVREVYVNAGAGFVVAITGNIMTMPGLPKVPAAEAVDVDENGNIVGLF</sequence>
<dbReference type="AlphaFoldDB" id="A0A385PY93"/>
<keyword evidence="3 8" id="KW-0436">Ligase</keyword>
<gene>
    <name evidence="8" type="primary">fhs</name>
    <name evidence="9" type="ORF">D4A81_03790</name>
</gene>
<feature type="binding site" evidence="8">
    <location>
        <begin position="65"/>
        <end position="72"/>
    </location>
    <ligand>
        <name>ATP</name>
        <dbReference type="ChEBI" id="CHEBI:30616"/>
    </ligand>
</feature>
<proteinExistence type="inferred from homology"/>
<dbReference type="Proteomes" id="UP000265562">
    <property type="component" value="Chromosome"/>
</dbReference>
<dbReference type="NCBIfam" id="NF010030">
    <property type="entry name" value="PRK13505.1"/>
    <property type="match status" value="1"/>
</dbReference>
<evidence type="ECO:0000256" key="1">
    <source>
        <dbReference type="ARBA" id="ARBA00004777"/>
    </source>
</evidence>
<organism evidence="9 10">
    <name type="scientific">Lachnoanaerobaculum umeaense</name>
    <dbReference type="NCBI Taxonomy" id="617123"/>
    <lineage>
        <taxon>Bacteria</taxon>
        <taxon>Bacillati</taxon>
        <taxon>Bacillota</taxon>
        <taxon>Clostridia</taxon>
        <taxon>Lachnospirales</taxon>
        <taxon>Lachnospiraceae</taxon>
        <taxon>Lachnoanaerobaculum</taxon>
    </lineage>
</organism>
<evidence type="ECO:0000256" key="5">
    <source>
        <dbReference type="ARBA" id="ARBA00022840"/>
    </source>
</evidence>
<protein>
    <recommendedName>
        <fullName evidence="8">Formate--tetrahydrofolate ligase</fullName>
        <ecNumber evidence="8">6.3.4.3</ecNumber>
    </recommendedName>
    <alternativeName>
        <fullName evidence="8">Formyltetrahydrofolate synthetase</fullName>
        <shortName evidence="8">FHS</shortName>
        <shortName evidence="8">FTHFS</shortName>
    </alternativeName>
</protein>
<dbReference type="HAMAP" id="MF_01543">
    <property type="entry name" value="FTHFS"/>
    <property type="match status" value="1"/>
</dbReference>
<dbReference type="EC" id="6.3.4.3" evidence="8"/>